<feature type="domain" description="DUF3347" evidence="1">
    <location>
        <begin position="54"/>
        <end position="146"/>
    </location>
</feature>
<keyword evidence="3" id="KW-1185">Reference proteome</keyword>
<evidence type="ECO:0000313" key="3">
    <source>
        <dbReference type="Proteomes" id="UP000192678"/>
    </source>
</evidence>
<protein>
    <recommendedName>
        <fullName evidence="1">DUF3347 domain-containing protein</fullName>
    </recommendedName>
</protein>
<reference evidence="2 3" key="1">
    <citation type="submission" date="2017-04" db="EMBL/GenBank/DDBJ databases">
        <authorList>
            <person name="Afonso C.L."/>
            <person name="Miller P.J."/>
            <person name="Scott M.A."/>
            <person name="Spackman E."/>
            <person name="Goraichik I."/>
            <person name="Dimitrov K.M."/>
            <person name="Suarez D.L."/>
            <person name="Swayne D.E."/>
        </authorList>
    </citation>
    <scope>NUCLEOTIDE SEQUENCE [LARGE SCALE GENOMIC DNA]</scope>
    <source>
        <strain evidence="2 3">DSM 19625</strain>
    </source>
</reference>
<evidence type="ECO:0000259" key="1">
    <source>
        <dbReference type="Pfam" id="PF11827"/>
    </source>
</evidence>
<evidence type="ECO:0000313" key="2">
    <source>
        <dbReference type="EMBL" id="SMC56894.1"/>
    </source>
</evidence>
<dbReference type="OrthoDB" id="5513217at2"/>
<name>A0A1W2A8C0_9SPHI</name>
<proteinExistence type="predicted"/>
<gene>
    <name evidence="2" type="ORF">SAMN04488101_101304</name>
</gene>
<dbReference type="EMBL" id="FWYB01000001">
    <property type="protein sequence ID" value="SMC56894.1"/>
    <property type="molecule type" value="Genomic_DNA"/>
</dbReference>
<organism evidence="2 3">
    <name type="scientific">Pedobacter nyackensis</name>
    <dbReference type="NCBI Taxonomy" id="475255"/>
    <lineage>
        <taxon>Bacteria</taxon>
        <taxon>Pseudomonadati</taxon>
        <taxon>Bacteroidota</taxon>
        <taxon>Sphingobacteriia</taxon>
        <taxon>Sphingobacteriales</taxon>
        <taxon>Sphingobacteriaceae</taxon>
        <taxon>Pedobacter</taxon>
    </lineage>
</organism>
<dbReference type="RefSeq" id="WP_084286889.1">
    <property type="nucleotide sequence ID" value="NZ_FWYB01000001.1"/>
</dbReference>
<dbReference type="InterPro" id="IPR021782">
    <property type="entry name" value="DUF3347"/>
</dbReference>
<dbReference type="AlphaFoldDB" id="A0A1W2A8C0"/>
<dbReference type="Proteomes" id="UP000192678">
    <property type="component" value="Unassembled WGS sequence"/>
</dbReference>
<dbReference type="STRING" id="475255.SAMN04488101_101304"/>
<dbReference type="Pfam" id="PF11827">
    <property type="entry name" value="DUF3347"/>
    <property type="match status" value="1"/>
</dbReference>
<accession>A0A1W2A8C0</accession>
<sequence>MKNIILSMATSILFLAACNNETKKTEATSGADSTSITAVDTTLKSQKESPIQNILSAYLQLKNALAKDNDKDAASSGKALETAFADFDKSALPGDKAKLYDDIAADAKEHAEHIGANVGNIKHQREHFETLSQDVYDLVNAFGAGQKLYVDHCPMYNENKGANWISESKEISNPYLGQSMPTCGTVREELN</sequence>
<dbReference type="PROSITE" id="PS51257">
    <property type="entry name" value="PROKAR_LIPOPROTEIN"/>
    <property type="match status" value="1"/>
</dbReference>